<dbReference type="AlphaFoldDB" id="A0A1M4XLB2"/>
<feature type="domain" description="Glycosyl transferase family 1" evidence="1">
    <location>
        <begin position="191"/>
        <end position="338"/>
    </location>
</feature>
<name>A0A1M4XLB2_9HYPH</name>
<dbReference type="CDD" id="cd03801">
    <property type="entry name" value="GT4_PimA-like"/>
    <property type="match status" value="1"/>
</dbReference>
<evidence type="ECO:0000259" key="2">
    <source>
        <dbReference type="Pfam" id="PF13439"/>
    </source>
</evidence>
<dbReference type="Proteomes" id="UP000184485">
    <property type="component" value="Unassembled WGS sequence"/>
</dbReference>
<gene>
    <name evidence="3" type="ORF">SAMN02745157_1284</name>
</gene>
<dbReference type="InterPro" id="IPR050194">
    <property type="entry name" value="Glycosyltransferase_grp1"/>
</dbReference>
<dbReference type="Pfam" id="PF00534">
    <property type="entry name" value="Glycos_transf_1"/>
    <property type="match status" value="1"/>
</dbReference>
<evidence type="ECO:0000259" key="1">
    <source>
        <dbReference type="Pfam" id="PF00534"/>
    </source>
</evidence>
<dbReference type="RefSeq" id="WP_073051860.1">
    <property type="nucleotide sequence ID" value="NZ_FQUP01000001.1"/>
</dbReference>
<dbReference type="InterPro" id="IPR028098">
    <property type="entry name" value="Glyco_trans_4-like_N"/>
</dbReference>
<dbReference type="PANTHER" id="PTHR45947">
    <property type="entry name" value="SULFOQUINOVOSYL TRANSFERASE SQD2"/>
    <property type="match status" value="1"/>
</dbReference>
<organism evidence="3 4">
    <name type="scientific">Kaistia soli DSM 19436</name>
    <dbReference type="NCBI Taxonomy" id="1122133"/>
    <lineage>
        <taxon>Bacteria</taxon>
        <taxon>Pseudomonadati</taxon>
        <taxon>Pseudomonadota</taxon>
        <taxon>Alphaproteobacteria</taxon>
        <taxon>Hyphomicrobiales</taxon>
        <taxon>Kaistiaceae</taxon>
        <taxon>Kaistia</taxon>
    </lineage>
</organism>
<protein>
    <submittedName>
        <fullName evidence="3">Alpha-1,3-mannosyltransferase</fullName>
    </submittedName>
</protein>
<evidence type="ECO:0000313" key="4">
    <source>
        <dbReference type="Proteomes" id="UP000184485"/>
    </source>
</evidence>
<dbReference type="EMBL" id="FQUP01000001">
    <property type="protein sequence ID" value="SHE94295.1"/>
    <property type="molecule type" value="Genomic_DNA"/>
</dbReference>
<dbReference type="SUPFAM" id="SSF53756">
    <property type="entry name" value="UDP-Glycosyltransferase/glycogen phosphorylase"/>
    <property type="match status" value="1"/>
</dbReference>
<proteinExistence type="predicted"/>
<accession>A0A1M4XLB2</accession>
<feature type="domain" description="Glycosyltransferase subfamily 4-like N-terminal" evidence="2">
    <location>
        <begin position="24"/>
        <end position="186"/>
    </location>
</feature>
<sequence length="405" mass="43691">MSATPAARPLRVLHVVRQFHPNRGGLEDFVANLGRAQAAAGLDVSVLTLDRLFTRPDEPLPAVDHLGSVAIRRIPYRGSNRYPIAPGFLHAVGAADLVHVHAIDFFFDALAATKPLHRKPLVATTHGGFFHSGAYSGLKQLWFNGPTRLSTLAYRRIVACSPQDAARFAPVAGKRLTLIENGVDIDKFRGGASPRKVKRLVTIGRLAVNKRPERLLAAMAELARRDAEWQLSVVGAASDWSADRFMAEVTRLGLQNNVTLHLGLPDAEVRSIIGSASLFVSASEFEGFGIALVEAASAGLGLVVHANTAFSDLAARHSGIGLTDFTDPVRAAADIARAFDQMAQRPTVPGWVDDYAWTSVAARYADVYRMALGQPLADAPEFLDEGSASVKHLEQPLPILKIQPK</sequence>
<dbReference type="InterPro" id="IPR001296">
    <property type="entry name" value="Glyco_trans_1"/>
</dbReference>
<dbReference type="OrthoDB" id="5490290at2"/>
<dbReference type="Pfam" id="PF13439">
    <property type="entry name" value="Glyco_transf_4"/>
    <property type="match status" value="1"/>
</dbReference>
<keyword evidence="3" id="KW-0808">Transferase</keyword>
<evidence type="ECO:0000313" key="3">
    <source>
        <dbReference type="EMBL" id="SHE94295.1"/>
    </source>
</evidence>
<dbReference type="Gene3D" id="3.40.50.2000">
    <property type="entry name" value="Glycogen Phosphorylase B"/>
    <property type="match status" value="2"/>
</dbReference>
<dbReference type="GO" id="GO:0016757">
    <property type="term" value="F:glycosyltransferase activity"/>
    <property type="evidence" value="ECO:0007669"/>
    <property type="project" value="UniProtKB-KW"/>
</dbReference>
<dbReference type="STRING" id="1122133.SAMN02745157_1284"/>
<dbReference type="PANTHER" id="PTHR45947:SF3">
    <property type="entry name" value="SULFOQUINOVOSYL TRANSFERASE SQD2"/>
    <property type="match status" value="1"/>
</dbReference>
<keyword evidence="4" id="KW-1185">Reference proteome</keyword>
<keyword evidence="3" id="KW-0328">Glycosyltransferase</keyword>
<reference evidence="3 4" key="1">
    <citation type="submission" date="2016-11" db="EMBL/GenBank/DDBJ databases">
        <authorList>
            <person name="Jaros S."/>
            <person name="Januszkiewicz K."/>
            <person name="Wedrychowicz H."/>
        </authorList>
    </citation>
    <scope>NUCLEOTIDE SEQUENCE [LARGE SCALE GENOMIC DNA]</scope>
    <source>
        <strain evidence="3 4">DSM 19436</strain>
    </source>
</reference>